<name>A0A1I5A542_9GAMM</name>
<protein>
    <recommendedName>
        <fullName evidence="4 9">N-(5'-phosphoribosyl)anthranilate isomerase</fullName>
        <shortName evidence="9">PRAI</shortName>
        <ecNumber evidence="3 9">5.3.1.24</ecNumber>
    </recommendedName>
</protein>
<dbReference type="GO" id="GO:0000162">
    <property type="term" value="P:L-tryptophan biosynthetic process"/>
    <property type="evidence" value="ECO:0007669"/>
    <property type="project" value="UniProtKB-UniRule"/>
</dbReference>
<organism evidence="11 12">
    <name type="scientific">Dokdonella immobilis</name>
    <dbReference type="NCBI Taxonomy" id="578942"/>
    <lineage>
        <taxon>Bacteria</taxon>
        <taxon>Pseudomonadati</taxon>
        <taxon>Pseudomonadota</taxon>
        <taxon>Gammaproteobacteria</taxon>
        <taxon>Lysobacterales</taxon>
        <taxon>Rhodanobacteraceae</taxon>
        <taxon>Dokdonella</taxon>
    </lineage>
</organism>
<evidence type="ECO:0000313" key="11">
    <source>
        <dbReference type="EMBL" id="SFN57508.1"/>
    </source>
</evidence>
<dbReference type="EC" id="5.3.1.24" evidence="3 9"/>
<evidence type="ECO:0000313" key="12">
    <source>
        <dbReference type="Proteomes" id="UP000198575"/>
    </source>
</evidence>
<dbReference type="PANTHER" id="PTHR42894:SF1">
    <property type="entry name" value="N-(5'-PHOSPHORIBOSYL)ANTHRANILATE ISOMERASE"/>
    <property type="match status" value="1"/>
</dbReference>
<dbReference type="Proteomes" id="UP000198575">
    <property type="component" value="Unassembled WGS sequence"/>
</dbReference>
<dbReference type="InterPro" id="IPR001240">
    <property type="entry name" value="PRAI_dom"/>
</dbReference>
<evidence type="ECO:0000256" key="6">
    <source>
        <dbReference type="ARBA" id="ARBA00022822"/>
    </source>
</evidence>
<dbReference type="InterPro" id="IPR013785">
    <property type="entry name" value="Aldolase_TIM"/>
</dbReference>
<dbReference type="PANTHER" id="PTHR42894">
    <property type="entry name" value="N-(5'-PHOSPHORIBOSYL)ANTHRANILATE ISOMERASE"/>
    <property type="match status" value="1"/>
</dbReference>
<evidence type="ECO:0000256" key="9">
    <source>
        <dbReference type="HAMAP-Rule" id="MF_00135"/>
    </source>
</evidence>
<evidence type="ECO:0000256" key="4">
    <source>
        <dbReference type="ARBA" id="ARBA00022272"/>
    </source>
</evidence>
<dbReference type="AlphaFoldDB" id="A0A1I5A542"/>
<dbReference type="OrthoDB" id="9796196at2"/>
<reference evidence="11 12" key="1">
    <citation type="submission" date="2016-10" db="EMBL/GenBank/DDBJ databases">
        <authorList>
            <person name="de Groot N.N."/>
        </authorList>
    </citation>
    <scope>NUCLEOTIDE SEQUENCE [LARGE SCALE GENOMIC DNA]</scope>
    <source>
        <strain evidence="11 12">CGMCC 1.7659</strain>
    </source>
</reference>
<dbReference type="InterPro" id="IPR011060">
    <property type="entry name" value="RibuloseP-bd_barrel"/>
</dbReference>
<comment type="similarity">
    <text evidence="9">Belongs to the TrpF family.</text>
</comment>
<comment type="pathway">
    <text evidence="2 9">Amino-acid biosynthesis; L-tryptophan biosynthesis; L-tryptophan from chorismate: step 3/5.</text>
</comment>
<evidence type="ECO:0000256" key="3">
    <source>
        <dbReference type="ARBA" id="ARBA00012572"/>
    </source>
</evidence>
<dbReference type="SUPFAM" id="SSF51366">
    <property type="entry name" value="Ribulose-phoshate binding barrel"/>
    <property type="match status" value="1"/>
</dbReference>
<evidence type="ECO:0000256" key="7">
    <source>
        <dbReference type="ARBA" id="ARBA00023141"/>
    </source>
</evidence>
<dbReference type="EMBL" id="FOVF01000032">
    <property type="protein sequence ID" value="SFN57508.1"/>
    <property type="molecule type" value="Genomic_DNA"/>
</dbReference>
<evidence type="ECO:0000259" key="10">
    <source>
        <dbReference type="Pfam" id="PF00697"/>
    </source>
</evidence>
<dbReference type="UniPathway" id="UPA00035">
    <property type="reaction ID" value="UER00042"/>
</dbReference>
<dbReference type="GO" id="GO:0004640">
    <property type="term" value="F:phosphoribosylanthranilate isomerase activity"/>
    <property type="evidence" value="ECO:0007669"/>
    <property type="project" value="UniProtKB-UniRule"/>
</dbReference>
<evidence type="ECO:0000256" key="5">
    <source>
        <dbReference type="ARBA" id="ARBA00022605"/>
    </source>
</evidence>
<dbReference type="RefSeq" id="WP_092410080.1">
    <property type="nucleotide sequence ID" value="NZ_FOVF01000032.1"/>
</dbReference>
<keyword evidence="6 9" id="KW-0822">Tryptophan biosynthesis</keyword>
<accession>A0A1I5A542</accession>
<evidence type="ECO:0000256" key="2">
    <source>
        <dbReference type="ARBA" id="ARBA00004664"/>
    </source>
</evidence>
<gene>
    <name evidence="9" type="primary">trpF</name>
    <name evidence="11" type="ORF">SAMN05216289_13222</name>
</gene>
<keyword evidence="8 9" id="KW-0413">Isomerase</keyword>
<sequence>MNRVRIKFCGMTRSEDAMLAARLGVDALGFVFTRKSRRFVDPAAATGMIRRLPPLISSVALFMDDEPAWIRQVISMVRPSLLQFHGEESATDCEGYGLPFLKGVPMASVTDVASYAAGFAGAAGFLLDAHARGEAGGQGVRFDWTRDPGLDRPWLLAGGIDAGNVGEAIRLLRPHAVDVSSGIESSPGIKDAGRMRAFVSAVQATNTQ</sequence>
<evidence type="ECO:0000256" key="1">
    <source>
        <dbReference type="ARBA" id="ARBA00001164"/>
    </source>
</evidence>
<keyword evidence="7 9" id="KW-0057">Aromatic amino acid biosynthesis</keyword>
<keyword evidence="12" id="KW-1185">Reference proteome</keyword>
<dbReference type="Pfam" id="PF00697">
    <property type="entry name" value="PRAI"/>
    <property type="match status" value="1"/>
</dbReference>
<dbReference type="CDD" id="cd00405">
    <property type="entry name" value="PRAI"/>
    <property type="match status" value="1"/>
</dbReference>
<dbReference type="NCBIfam" id="NF002298">
    <property type="entry name" value="PRK01222.1-4"/>
    <property type="match status" value="1"/>
</dbReference>
<keyword evidence="5 9" id="KW-0028">Amino-acid biosynthesis</keyword>
<dbReference type="InterPro" id="IPR044643">
    <property type="entry name" value="TrpF_fam"/>
</dbReference>
<proteinExistence type="inferred from homology"/>
<comment type="catalytic activity">
    <reaction evidence="1 9">
        <text>N-(5-phospho-beta-D-ribosyl)anthranilate = 1-(2-carboxyphenylamino)-1-deoxy-D-ribulose 5-phosphate</text>
        <dbReference type="Rhea" id="RHEA:21540"/>
        <dbReference type="ChEBI" id="CHEBI:18277"/>
        <dbReference type="ChEBI" id="CHEBI:58613"/>
        <dbReference type="EC" id="5.3.1.24"/>
    </reaction>
</comment>
<evidence type="ECO:0000256" key="8">
    <source>
        <dbReference type="ARBA" id="ARBA00023235"/>
    </source>
</evidence>
<feature type="domain" description="N-(5'phosphoribosyl) anthranilate isomerase (PRAI)" evidence="10">
    <location>
        <begin position="7"/>
        <end position="200"/>
    </location>
</feature>
<dbReference type="STRING" id="578942.SAMN05216289_13222"/>
<dbReference type="Gene3D" id="3.20.20.70">
    <property type="entry name" value="Aldolase class I"/>
    <property type="match status" value="1"/>
</dbReference>
<dbReference type="HAMAP" id="MF_00135">
    <property type="entry name" value="PRAI"/>
    <property type="match status" value="1"/>
</dbReference>